<evidence type="ECO:0000313" key="2">
    <source>
        <dbReference type="Proteomes" id="UP001501475"/>
    </source>
</evidence>
<dbReference type="Proteomes" id="UP001501475">
    <property type="component" value="Unassembled WGS sequence"/>
</dbReference>
<organism evidence="1 2">
    <name type="scientific">Nostocoides vanveenii</name>
    <dbReference type="NCBI Taxonomy" id="330835"/>
    <lineage>
        <taxon>Bacteria</taxon>
        <taxon>Bacillati</taxon>
        <taxon>Actinomycetota</taxon>
        <taxon>Actinomycetes</taxon>
        <taxon>Micrococcales</taxon>
        <taxon>Intrasporangiaceae</taxon>
        <taxon>Nostocoides</taxon>
    </lineage>
</organism>
<dbReference type="RefSeq" id="WP_344065792.1">
    <property type="nucleotide sequence ID" value="NZ_BAAAPN010000047.1"/>
</dbReference>
<proteinExistence type="predicted"/>
<accession>A0ABP4WVC1</accession>
<reference evidence="2" key="1">
    <citation type="journal article" date="2019" name="Int. J. Syst. Evol. Microbiol.">
        <title>The Global Catalogue of Microorganisms (GCM) 10K type strain sequencing project: providing services to taxonomists for standard genome sequencing and annotation.</title>
        <authorList>
            <consortium name="The Broad Institute Genomics Platform"/>
            <consortium name="The Broad Institute Genome Sequencing Center for Infectious Disease"/>
            <person name="Wu L."/>
            <person name="Ma J."/>
        </authorList>
    </citation>
    <scope>NUCLEOTIDE SEQUENCE [LARGE SCALE GENOMIC DNA]</scope>
    <source>
        <strain evidence="2">JCM 15591</strain>
    </source>
</reference>
<name>A0ABP4WVC1_9MICO</name>
<gene>
    <name evidence="1" type="ORF">GCM10009810_20960</name>
</gene>
<evidence type="ECO:0000313" key="1">
    <source>
        <dbReference type="EMBL" id="GAA1761261.1"/>
    </source>
</evidence>
<keyword evidence="2" id="KW-1185">Reference proteome</keyword>
<protein>
    <submittedName>
        <fullName evidence="1">Uncharacterized protein</fullName>
    </submittedName>
</protein>
<sequence>MSEQDWSAKAKENADFHAAALARARAGEAEAGRRLIADFVTQAQAAGLPTSELTARPYRGNARYRTGRHGWYLLPDRSVAVDADANFFILSCPPLLLARVKGVELPPSPAPLRVGERDGESMALKDLLAKRLAAGSSHP</sequence>
<comment type="caution">
    <text evidence="1">The sequence shown here is derived from an EMBL/GenBank/DDBJ whole genome shotgun (WGS) entry which is preliminary data.</text>
</comment>
<dbReference type="EMBL" id="BAAAPN010000047">
    <property type="protein sequence ID" value="GAA1761261.1"/>
    <property type="molecule type" value="Genomic_DNA"/>
</dbReference>